<proteinExistence type="predicted"/>
<dbReference type="EMBL" id="FJ869866">
    <property type="protein sequence ID" value="ACR25277.1"/>
    <property type="molecule type" value="Genomic_DNA"/>
</dbReference>
<feature type="non-terminal residue" evidence="1">
    <location>
        <position position="1"/>
    </location>
</feature>
<reference evidence="1" key="1">
    <citation type="submission" date="2009-03" db="EMBL/GenBank/DDBJ databases">
        <title>Induction and characterization of metallothionein gene in freshwater murrel, Channa punctatus.</title>
        <authorList>
            <person name="Tiwari M."/>
            <person name="Nagpure N.S."/>
            <person name="Saksena D.N."/>
            <person name="Kumar R."/>
            <person name="Kushwaha B."/>
            <person name="Srivastava S.K."/>
            <person name="Lakra W.S."/>
        </authorList>
    </citation>
    <scope>NUCLEOTIDE SEQUENCE</scope>
    <source>
        <tissue evidence="1">Blood</tissue>
    </source>
</reference>
<organism evidence="1">
    <name type="scientific">Channa punctata</name>
    <name type="common">Spotted snakehead</name>
    <name type="synonym">Ophicephalus punctatus</name>
    <dbReference type="NCBI Taxonomy" id="304456"/>
    <lineage>
        <taxon>Eukaryota</taxon>
        <taxon>Metazoa</taxon>
        <taxon>Chordata</taxon>
        <taxon>Craniata</taxon>
        <taxon>Vertebrata</taxon>
        <taxon>Euteleostomi</taxon>
        <taxon>Actinopterygii</taxon>
        <taxon>Neopterygii</taxon>
        <taxon>Teleostei</taxon>
        <taxon>Neoteleostei</taxon>
        <taxon>Acanthomorphata</taxon>
        <taxon>Anabantaria</taxon>
        <taxon>Anabantiformes</taxon>
        <taxon>Channoidei</taxon>
        <taxon>Channidae</taxon>
        <taxon>Channa</taxon>
    </lineage>
</organism>
<dbReference type="AlphaFoldDB" id="C4P4D2"/>
<sequence length="33" mass="3809">ILQVLQLCEPSMMKSRGSLMHVFLNRENVFTVS</sequence>
<name>C4P4D2_CHAPF</name>
<feature type="non-terminal residue" evidence="1">
    <location>
        <position position="33"/>
    </location>
</feature>
<protein>
    <submittedName>
        <fullName evidence="1">Metallothionein</fullName>
    </submittedName>
</protein>
<accession>C4P4D2</accession>
<evidence type="ECO:0000313" key="1">
    <source>
        <dbReference type="EMBL" id="ACR25277.1"/>
    </source>
</evidence>